<feature type="transmembrane region" description="Helical" evidence="5">
    <location>
        <begin position="111"/>
        <end position="130"/>
    </location>
</feature>
<dbReference type="OrthoDB" id="311720at2759"/>
<dbReference type="GO" id="GO:0016020">
    <property type="term" value="C:membrane"/>
    <property type="evidence" value="ECO:0007669"/>
    <property type="project" value="UniProtKB-SubCell"/>
</dbReference>
<evidence type="ECO:0000313" key="7">
    <source>
        <dbReference type="RefSeq" id="XP_023170078.1"/>
    </source>
</evidence>
<dbReference type="Proteomes" id="UP000504633">
    <property type="component" value="Unplaced"/>
</dbReference>
<evidence type="ECO:0000256" key="2">
    <source>
        <dbReference type="ARBA" id="ARBA00022692"/>
    </source>
</evidence>
<dbReference type="GeneID" id="111598863"/>
<reference evidence="7" key="1">
    <citation type="submission" date="2025-08" db="UniProtKB">
        <authorList>
            <consortium name="RefSeq"/>
        </authorList>
    </citation>
    <scope>IDENTIFICATION</scope>
    <source>
        <strain evidence="7">15085-1641.00</strain>
        <tissue evidence="7">Whole body</tissue>
    </source>
</reference>
<keyword evidence="2 5" id="KW-0812">Transmembrane</keyword>
<evidence type="ECO:0000313" key="6">
    <source>
        <dbReference type="Proteomes" id="UP000504633"/>
    </source>
</evidence>
<evidence type="ECO:0000256" key="5">
    <source>
        <dbReference type="SAM" id="Phobius"/>
    </source>
</evidence>
<dbReference type="AlphaFoldDB" id="A0A6J1M0Q1"/>
<dbReference type="InterPro" id="IPR019184">
    <property type="entry name" value="Uncharacterised_TM-17"/>
</dbReference>
<dbReference type="KEGG" id="dhe:111598863"/>
<keyword evidence="4 5" id="KW-0472">Membrane</keyword>
<evidence type="ECO:0000256" key="3">
    <source>
        <dbReference type="ARBA" id="ARBA00022989"/>
    </source>
</evidence>
<feature type="transmembrane region" description="Helical" evidence="5">
    <location>
        <begin position="21"/>
        <end position="42"/>
    </location>
</feature>
<gene>
    <name evidence="7" type="primary">LOC111598863</name>
</gene>
<proteinExistence type="predicted"/>
<name>A0A6J1M0Q1_DROHY</name>
<organism evidence="6 7">
    <name type="scientific">Drosophila hydei</name>
    <name type="common">Fruit fly</name>
    <dbReference type="NCBI Taxonomy" id="7224"/>
    <lineage>
        <taxon>Eukaryota</taxon>
        <taxon>Metazoa</taxon>
        <taxon>Ecdysozoa</taxon>
        <taxon>Arthropoda</taxon>
        <taxon>Hexapoda</taxon>
        <taxon>Insecta</taxon>
        <taxon>Pterygota</taxon>
        <taxon>Neoptera</taxon>
        <taxon>Endopterygota</taxon>
        <taxon>Diptera</taxon>
        <taxon>Brachycera</taxon>
        <taxon>Muscomorpha</taxon>
        <taxon>Ephydroidea</taxon>
        <taxon>Drosophilidae</taxon>
        <taxon>Drosophila</taxon>
    </lineage>
</organism>
<accession>A0A6J1M0Q1</accession>
<comment type="subcellular location">
    <subcellularLocation>
        <location evidence="1">Membrane</location>
        <topology evidence="1">Multi-pass membrane protein</topology>
    </subcellularLocation>
</comment>
<sequence>MPHIVMPLRSNLIMQMLLDGNVYVACTWFFSYMLYMVVYQWHRLNLNVMLVYLLTALIETFRIYIGYVLNLSPRGPRSKLLLFSTLAACLPLMCASWYLHGDQNVWLCVTYNLWTVFIVVELIAGVGILWNKLMQLEQLPNWPAMEVNLNRLQCSPCKVYKL</sequence>
<feature type="transmembrane region" description="Helical" evidence="5">
    <location>
        <begin position="80"/>
        <end position="99"/>
    </location>
</feature>
<keyword evidence="3 5" id="KW-1133">Transmembrane helix</keyword>
<dbReference type="Pfam" id="PF09799">
    <property type="entry name" value="Transmemb_17"/>
    <property type="match status" value="1"/>
</dbReference>
<protein>
    <submittedName>
        <fullName evidence="7">Transmembrane protein 17B-like</fullName>
    </submittedName>
</protein>
<evidence type="ECO:0000256" key="4">
    <source>
        <dbReference type="ARBA" id="ARBA00023136"/>
    </source>
</evidence>
<keyword evidence="6" id="KW-1185">Reference proteome</keyword>
<feature type="transmembrane region" description="Helical" evidence="5">
    <location>
        <begin position="48"/>
        <end position="68"/>
    </location>
</feature>
<evidence type="ECO:0000256" key="1">
    <source>
        <dbReference type="ARBA" id="ARBA00004141"/>
    </source>
</evidence>
<dbReference type="RefSeq" id="XP_023170078.1">
    <property type="nucleotide sequence ID" value="XM_023314310.2"/>
</dbReference>
<dbReference type="OMA" id="ESMRIYM"/>